<dbReference type="InterPro" id="IPR008927">
    <property type="entry name" value="6-PGluconate_DH-like_C_sf"/>
</dbReference>
<dbReference type="WBParaSite" id="ASIM_0001486801-mRNA-1">
    <property type="protein sequence ID" value="ASIM_0001486801-mRNA-1"/>
    <property type="gene ID" value="ASIM_0001486801"/>
</dbReference>
<evidence type="ECO:0000256" key="1">
    <source>
        <dbReference type="ARBA" id="ARBA00005205"/>
    </source>
</evidence>
<keyword evidence="4 8" id="KW-0641">Proline biosynthesis</keyword>
<dbReference type="AlphaFoldDB" id="A0A0M3K1V7"/>
<comment type="similarity">
    <text evidence="2 8">Belongs to the pyrroline-5-carboxylate reductase family.</text>
</comment>
<evidence type="ECO:0000256" key="9">
    <source>
        <dbReference type="SAM" id="SignalP"/>
    </source>
</evidence>
<dbReference type="InterPro" id="IPR000304">
    <property type="entry name" value="Pyrroline-COOH_reductase"/>
</dbReference>
<dbReference type="InterPro" id="IPR053790">
    <property type="entry name" value="P5CR-like_CS"/>
</dbReference>
<dbReference type="FunFam" id="1.10.3730.10:FF:000001">
    <property type="entry name" value="Pyrroline-5-carboxylate reductase"/>
    <property type="match status" value="1"/>
</dbReference>
<evidence type="ECO:0000256" key="4">
    <source>
        <dbReference type="ARBA" id="ARBA00022650"/>
    </source>
</evidence>
<feature type="binding site" evidence="7">
    <location>
        <begin position="58"/>
        <end position="61"/>
    </location>
    <ligand>
        <name>NADP(+)</name>
        <dbReference type="ChEBI" id="CHEBI:58349"/>
    </ligand>
</feature>
<evidence type="ECO:0000256" key="2">
    <source>
        <dbReference type="ARBA" id="ARBA00005525"/>
    </source>
</evidence>
<name>A0A0M3K1V7_ANISI</name>
<protein>
    <recommendedName>
        <fullName evidence="3 8">Pyrroline-5-carboxylate reductase</fullName>
        <ecNumber evidence="3 8">1.5.1.2</ecNumber>
    </recommendedName>
</protein>
<keyword evidence="9" id="KW-0732">Signal</keyword>
<comment type="pathway">
    <text evidence="1 8">Amino-acid biosynthesis; L-proline biosynthesis; L-proline from L-glutamate 5-semialdehyde: step 1/1.</text>
</comment>
<gene>
    <name evidence="12" type="ORF">ASIM_LOCUS14278</name>
</gene>
<evidence type="ECO:0000256" key="8">
    <source>
        <dbReference type="RuleBase" id="RU003903"/>
    </source>
</evidence>
<evidence type="ECO:0000313" key="12">
    <source>
        <dbReference type="EMBL" id="VDK51917.1"/>
    </source>
</evidence>
<dbReference type="PROSITE" id="PS00521">
    <property type="entry name" value="P5CR"/>
    <property type="match status" value="1"/>
</dbReference>
<dbReference type="Proteomes" id="UP000267096">
    <property type="component" value="Unassembled WGS sequence"/>
</dbReference>
<dbReference type="SUPFAM" id="SSF48179">
    <property type="entry name" value="6-phosphogluconate dehydrogenase C-terminal domain-like"/>
    <property type="match status" value="1"/>
</dbReference>
<dbReference type="PIRSF" id="PIRSF000193">
    <property type="entry name" value="Pyrrol-5-carb_rd"/>
    <property type="match status" value="1"/>
</dbReference>
<dbReference type="UniPathway" id="UPA00098">
    <property type="reaction ID" value="UER00361"/>
</dbReference>
<dbReference type="HAMAP" id="MF_01925">
    <property type="entry name" value="P5C_reductase"/>
    <property type="match status" value="1"/>
</dbReference>
<reference evidence="12 13" key="2">
    <citation type="submission" date="2018-11" db="EMBL/GenBank/DDBJ databases">
        <authorList>
            <consortium name="Pathogen Informatics"/>
        </authorList>
    </citation>
    <scope>NUCLEOTIDE SEQUENCE [LARGE SCALE GENOMIC DNA]</scope>
</reference>
<evidence type="ECO:0000256" key="5">
    <source>
        <dbReference type="ARBA" id="ARBA00022857"/>
    </source>
</evidence>
<evidence type="ECO:0000313" key="14">
    <source>
        <dbReference type="WBParaSite" id="ASIM_0001486801-mRNA-1"/>
    </source>
</evidence>
<dbReference type="PROSITE" id="PS00616">
    <property type="entry name" value="HIS_ACID_PHOSPHAT_1"/>
    <property type="match status" value="1"/>
</dbReference>
<keyword evidence="8" id="KW-0028">Amino-acid biosynthesis</keyword>
<dbReference type="Pfam" id="PF03807">
    <property type="entry name" value="F420_oxidored"/>
    <property type="match status" value="1"/>
</dbReference>
<dbReference type="NCBIfam" id="TIGR00112">
    <property type="entry name" value="proC"/>
    <property type="match status" value="1"/>
</dbReference>
<dbReference type="InterPro" id="IPR028939">
    <property type="entry name" value="P5C_Rdtase_cat_N"/>
</dbReference>
<accession>A0A0M3K1V7</accession>
<evidence type="ECO:0000259" key="10">
    <source>
        <dbReference type="Pfam" id="PF03807"/>
    </source>
</evidence>
<dbReference type="PANTHER" id="PTHR11645">
    <property type="entry name" value="PYRROLINE-5-CARBOXYLATE REDUCTASE"/>
    <property type="match status" value="1"/>
</dbReference>
<feature type="chain" id="PRO_5043121157" description="Pyrroline-5-carboxylate reductase" evidence="9">
    <location>
        <begin position="20"/>
        <end position="262"/>
    </location>
</feature>
<evidence type="ECO:0000256" key="3">
    <source>
        <dbReference type="ARBA" id="ARBA00012855"/>
    </source>
</evidence>
<reference evidence="14" key="1">
    <citation type="submission" date="2017-02" db="UniProtKB">
        <authorList>
            <consortium name="WormBaseParasite"/>
        </authorList>
    </citation>
    <scope>IDENTIFICATION</scope>
</reference>
<dbReference type="GO" id="GO:0004735">
    <property type="term" value="F:pyrroline-5-carboxylate reductase activity"/>
    <property type="evidence" value="ECO:0007669"/>
    <property type="project" value="UniProtKB-EC"/>
</dbReference>
<proteinExistence type="inferred from homology"/>
<dbReference type="OrthoDB" id="10263291at2759"/>
<feature type="signal peptide" evidence="9">
    <location>
        <begin position="1"/>
        <end position="19"/>
    </location>
</feature>
<organism evidence="14">
    <name type="scientific">Anisakis simplex</name>
    <name type="common">Herring worm</name>
    <dbReference type="NCBI Taxonomy" id="6269"/>
    <lineage>
        <taxon>Eukaryota</taxon>
        <taxon>Metazoa</taxon>
        <taxon>Ecdysozoa</taxon>
        <taxon>Nematoda</taxon>
        <taxon>Chromadorea</taxon>
        <taxon>Rhabditida</taxon>
        <taxon>Spirurina</taxon>
        <taxon>Ascaridomorpha</taxon>
        <taxon>Ascaridoidea</taxon>
        <taxon>Anisakidae</taxon>
        <taxon>Anisakis</taxon>
        <taxon>Anisakis simplex complex</taxon>
    </lineage>
</organism>
<dbReference type="SUPFAM" id="SSF51735">
    <property type="entry name" value="NAD(P)-binding Rossmann-fold domains"/>
    <property type="match status" value="1"/>
</dbReference>
<keyword evidence="5 7" id="KW-0521">NADP</keyword>
<dbReference type="PANTHER" id="PTHR11645:SF64">
    <property type="entry name" value="PYRROLINE-5-CARBOXYLATE REDUCTASE-RELATED"/>
    <property type="match status" value="1"/>
</dbReference>
<keyword evidence="6 8" id="KW-0560">Oxidoreductase</keyword>
<dbReference type="GO" id="GO:0055129">
    <property type="term" value="P:L-proline biosynthetic process"/>
    <property type="evidence" value="ECO:0007669"/>
    <property type="project" value="UniProtKB-UniPathway"/>
</dbReference>
<evidence type="ECO:0000259" key="11">
    <source>
        <dbReference type="Pfam" id="PF14748"/>
    </source>
</evidence>
<feature type="domain" description="Pyrroline-5-carboxylate reductase dimerisation" evidence="11">
    <location>
        <begin position="155"/>
        <end position="259"/>
    </location>
</feature>
<dbReference type="EMBL" id="UYRR01031682">
    <property type="protein sequence ID" value="VDK51917.1"/>
    <property type="molecule type" value="Genomic_DNA"/>
</dbReference>
<dbReference type="Pfam" id="PF14748">
    <property type="entry name" value="P5CR_dimer"/>
    <property type="match status" value="1"/>
</dbReference>
<dbReference type="InterPro" id="IPR036291">
    <property type="entry name" value="NAD(P)-bd_dom_sf"/>
</dbReference>
<evidence type="ECO:0000256" key="6">
    <source>
        <dbReference type="ARBA" id="ARBA00023002"/>
    </source>
</evidence>
<dbReference type="Gene3D" id="1.10.3730.10">
    <property type="entry name" value="ProC C-terminal domain-like"/>
    <property type="match status" value="1"/>
</dbReference>
<dbReference type="Gene3D" id="3.40.50.720">
    <property type="entry name" value="NAD(P)-binding Rossmann-like Domain"/>
    <property type="match status" value="1"/>
</dbReference>
<comment type="catalytic activity">
    <reaction evidence="8">
        <text>L-proline + NADP(+) = (S)-1-pyrroline-5-carboxylate + NADPH + 2 H(+)</text>
        <dbReference type="Rhea" id="RHEA:14109"/>
        <dbReference type="ChEBI" id="CHEBI:15378"/>
        <dbReference type="ChEBI" id="CHEBI:17388"/>
        <dbReference type="ChEBI" id="CHEBI:57783"/>
        <dbReference type="ChEBI" id="CHEBI:58349"/>
        <dbReference type="ChEBI" id="CHEBI:60039"/>
        <dbReference type="EC" id="1.5.1.2"/>
    </reaction>
</comment>
<evidence type="ECO:0000313" key="13">
    <source>
        <dbReference type="Proteomes" id="UP000267096"/>
    </source>
</evidence>
<dbReference type="EC" id="1.5.1.2" evidence="3 8"/>
<feature type="domain" description="Pyrroline-5-carboxylate reductase catalytic N-terminal" evidence="10">
    <location>
        <begin position="17"/>
        <end position="88"/>
    </location>
</feature>
<feature type="binding site" evidence="7">
    <location>
        <position position="43"/>
    </location>
    <ligand>
        <name>NADPH</name>
        <dbReference type="ChEBI" id="CHEBI:57783"/>
    </ligand>
</feature>
<evidence type="ECO:0000256" key="7">
    <source>
        <dbReference type="PIRSR" id="PIRSR000193-1"/>
    </source>
</evidence>
<sequence>MVEIFFIVFIGALFRDEIAISVQSQSSVSRWKKLGFENVYTNNNEMLKHHGNGIVFLAIKPQQLDSVMEELSVESLHRTKILVSIMSGINIETLQKHASQKGGQGTRVLRMMPTIPASLGASASAIAAGKSTPQSQVDVVAYLAECVGRSFVIAEKCFDVATAVTGCGTASVFTMIEALADGGVLGGLPRSTALALASQTIMGAAKMALESDEHPAKLRDNVCSPAGITICGVRELERHGARSALIEAVNASTQRSKELSQL</sequence>
<dbReference type="InterPro" id="IPR033379">
    <property type="entry name" value="Acid_Pase_AS"/>
</dbReference>
<dbReference type="InterPro" id="IPR029036">
    <property type="entry name" value="P5CR_dimer"/>
</dbReference>
<keyword evidence="13" id="KW-1185">Reference proteome</keyword>